<feature type="transmembrane region" description="Helical" evidence="9">
    <location>
        <begin position="200"/>
        <end position="221"/>
    </location>
</feature>
<evidence type="ECO:0000256" key="1">
    <source>
        <dbReference type="ARBA" id="ARBA00000085"/>
    </source>
</evidence>
<keyword evidence="9" id="KW-0812">Transmembrane</keyword>
<gene>
    <name evidence="11" type="ORF">E4K65_05985</name>
</gene>
<dbReference type="PANTHER" id="PTHR43065:SF10">
    <property type="entry name" value="PEROXIDE STRESS-ACTIVATED HISTIDINE KINASE MAK3"/>
    <property type="match status" value="1"/>
</dbReference>
<comment type="catalytic activity">
    <reaction evidence="1">
        <text>ATP + protein L-histidine = ADP + protein N-phospho-L-histidine.</text>
        <dbReference type="EC" id="2.7.13.3"/>
    </reaction>
</comment>
<keyword evidence="9" id="KW-1133">Transmembrane helix</keyword>
<keyword evidence="6" id="KW-0418">Kinase</keyword>
<dbReference type="PANTHER" id="PTHR43065">
    <property type="entry name" value="SENSOR HISTIDINE KINASE"/>
    <property type="match status" value="1"/>
</dbReference>
<dbReference type="CDD" id="cd00082">
    <property type="entry name" value="HisKA"/>
    <property type="match status" value="1"/>
</dbReference>
<dbReference type="AlphaFoldDB" id="A0A4Y9M3E0"/>
<evidence type="ECO:0000256" key="8">
    <source>
        <dbReference type="ARBA" id="ARBA00023012"/>
    </source>
</evidence>
<feature type="transmembrane region" description="Helical" evidence="9">
    <location>
        <begin position="84"/>
        <end position="104"/>
    </location>
</feature>
<keyword evidence="3" id="KW-0597">Phosphoprotein</keyword>
<evidence type="ECO:0000256" key="2">
    <source>
        <dbReference type="ARBA" id="ARBA00012438"/>
    </source>
</evidence>
<dbReference type="SUPFAM" id="SSF55874">
    <property type="entry name" value="ATPase domain of HSP90 chaperone/DNA topoisomerase II/histidine kinase"/>
    <property type="match status" value="1"/>
</dbReference>
<evidence type="ECO:0000256" key="4">
    <source>
        <dbReference type="ARBA" id="ARBA00022679"/>
    </source>
</evidence>
<evidence type="ECO:0000256" key="7">
    <source>
        <dbReference type="ARBA" id="ARBA00022840"/>
    </source>
</evidence>
<feature type="transmembrane region" description="Helical" evidence="9">
    <location>
        <begin position="269"/>
        <end position="290"/>
    </location>
</feature>
<dbReference type="Pfam" id="PF17158">
    <property type="entry name" value="MASE4"/>
    <property type="match status" value="1"/>
</dbReference>
<dbReference type="InterPro" id="IPR033424">
    <property type="entry name" value="MASE4"/>
</dbReference>
<protein>
    <recommendedName>
        <fullName evidence="2">histidine kinase</fullName>
        <ecNumber evidence="2">2.7.13.3</ecNumber>
    </recommendedName>
</protein>
<evidence type="ECO:0000256" key="9">
    <source>
        <dbReference type="SAM" id="Phobius"/>
    </source>
</evidence>
<dbReference type="PROSITE" id="PS50109">
    <property type="entry name" value="HIS_KIN"/>
    <property type="match status" value="1"/>
</dbReference>
<evidence type="ECO:0000256" key="3">
    <source>
        <dbReference type="ARBA" id="ARBA00022553"/>
    </source>
</evidence>
<dbReference type="InterPro" id="IPR036097">
    <property type="entry name" value="HisK_dim/P_sf"/>
</dbReference>
<keyword evidence="5" id="KW-0547">Nucleotide-binding</keyword>
<dbReference type="InterPro" id="IPR005467">
    <property type="entry name" value="His_kinase_dom"/>
</dbReference>
<reference evidence="11 12" key="1">
    <citation type="submission" date="2019-03" db="EMBL/GenBank/DDBJ databases">
        <title>Bradyrhizobium diversity isolated from nodules of Chamaecrista fasciculata.</title>
        <authorList>
            <person name="Klepa M.S."/>
            <person name="Urquiaga M.O."/>
            <person name="Hungria M."/>
            <person name="Delamuta J.R."/>
        </authorList>
    </citation>
    <scope>NUCLEOTIDE SEQUENCE [LARGE SCALE GENOMIC DNA]</scope>
    <source>
        <strain evidence="11 12">CNPSo 3448</strain>
    </source>
</reference>
<evidence type="ECO:0000256" key="6">
    <source>
        <dbReference type="ARBA" id="ARBA00022777"/>
    </source>
</evidence>
<dbReference type="SUPFAM" id="SSF47384">
    <property type="entry name" value="Homodimeric domain of signal transducing histidine kinase"/>
    <property type="match status" value="1"/>
</dbReference>
<dbReference type="SMART" id="SM00387">
    <property type="entry name" value="HATPase_c"/>
    <property type="match status" value="1"/>
</dbReference>
<feature type="transmembrane region" description="Helical" evidence="9">
    <location>
        <begin position="52"/>
        <end position="72"/>
    </location>
</feature>
<dbReference type="PRINTS" id="PR00344">
    <property type="entry name" value="BCTRLSENSOR"/>
</dbReference>
<feature type="transmembrane region" description="Helical" evidence="9">
    <location>
        <begin position="228"/>
        <end position="249"/>
    </location>
</feature>
<dbReference type="InterPro" id="IPR003594">
    <property type="entry name" value="HATPase_dom"/>
</dbReference>
<dbReference type="InterPro" id="IPR004358">
    <property type="entry name" value="Sig_transdc_His_kin-like_C"/>
</dbReference>
<name>A0A4Y9M3E0_9BRAD</name>
<dbReference type="EC" id="2.7.13.3" evidence="2"/>
<evidence type="ECO:0000259" key="10">
    <source>
        <dbReference type="PROSITE" id="PS50109"/>
    </source>
</evidence>
<accession>A0A4Y9M3E0</accession>
<dbReference type="Pfam" id="PF02518">
    <property type="entry name" value="HATPase_c"/>
    <property type="match status" value="1"/>
</dbReference>
<dbReference type="GO" id="GO:0005524">
    <property type="term" value="F:ATP binding"/>
    <property type="evidence" value="ECO:0007669"/>
    <property type="project" value="UniProtKB-KW"/>
</dbReference>
<dbReference type="RefSeq" id="WP_135173371.1">
    <property type="nucleotide sequence ID" value="NZ_SPQT01000002.1"/>
</dbReference>
<sequence length="532" mass="57809">MALREQDLVLSSLPPSRTQQQLALSVALLIVLMALLISITGMQQVKLAVIDALVPLFGMAMFVSDSITAVLLFTQFSIVRSRALLVISSGFVWTALVVIPWLLSFPGVFAPHGLLGGSSSEITVWLYTLWHAGFPIFVIAFALLKDAQPAKRLRQLPAATAILSCIVGSAAVIAGATYVLVVFQAHLPSFMIDAMNFSVLWYYTAAIIALLSALAISLLWIRRKSLLDLWLMVVMLVFLTEVLISSFPVSARFSLGWYAGRTCSLLSGSLILIVLLYEITIVYARLIGAVRAQSRERGARLITGDAVAATIAHEIKQPLSTIITRAETGLRWLDRASPEIDKAKEQFAEIVANGRRAGAVMDGIRGNFKKDPRIRTWLDVNVLIEETLTLVHGDLQQHRILVRTEPHAGLPQIMGDRIQLQQVLLNLITNAIEAMAGKQGLRVLGVRSEVGKEGNVVVSVADTGKGIQSQEIDQIFNPLFTTKPDGMGMGLSICRSIVESHDGSLLVFPNSPEGAVFQMVLHASTTTALASV</sequence>
<dbReference type="EMBL" id="SPQT01000002">
    <property type="protein sequence ID" value="TFV49724.1"/>
    <property type="molecule type" value="Genomic_DNA"/>
</dbReference>
<dbReference type="SMART" id="SM00388">
    <property type="entry name" value="HisKA"/>
    <property type="match status" value="1"/>
</dbReference>
<evidence type="ECO:0000313" key="12">
    <source>
        <dbReference type="Proteomes" id="UP000297966"/>
    </source>
</evidence>
<dbReference type="GO" id="GO:0000155">
    <property type="term" value="F:phosphorelay sensor kinase activity"/>
    <property type="evidence" value="ECO:0007669"/>
    <property type="project" value="InterPro"/>
</dbReference>
<dbReference type="Proteomes" id="UP000297966">
    <property type="component" value="Unassembled WGS sequence"/>
</dbReference>
<dbReference type="Gene3D" id="1.10.287.130">
    <property type="match status" value="1"/>
</dbReference>
<dbReference type="InterPro" id="IPR036890">
    <property type="entry name" value="HATPase_C_sf"/>
</dbReference>
<dbReference type="InterPro" id="IPR003661">
    <property type="entry name" value="HisK_dim/P_dom"/>
</dbReference>
<keyword evidence="7" id="KW-0067">ATP-binding</keyword>
<keyword evidence="8" id="KW-0902">Two-component regulatory system</keyword>
<dbReference type="OrthoDB" id="9789238at2"/>
<comment type="caution">
    <text evidence="11">The sequence shown here is derived from an EMBL/GenBank/DDBJ whole genome shotgun (WGS) entry which is preliminary data.</text>
</comment>
<evidence type="ECO:0000313" key="11">
    <source>
        <dbReference type="EMBL" id="TFV49724.1"/>
    </source>
</evidence>
<proteinExistence type="predicted"/>
<keyword evidence="4" id="KW-0808">Transferase</keyword>
<feature type="transmembrane region" description="Helical" evidence="9">
    <location>
        <begin position="124"/>
        <end position="144"/>
    </location>
</feature>
<evidence type="ECO:0000256" key="5">
    <source>
        <dbReference type="ARBA" id="ARBA00022741"/>
    </source>
</evidence>
<dbReference type="Gene3D" id="3.30.565.10">
    <property type="entry name" value="Histidine kinase-like ATPase, C-terminal domain"/>
    <property type="match status" value="1"/>
</dbReference>
<feature type="domain" description="Histidine kinase" evidence="10">
    <location>
        <begin position="310"/>
        <end position="525"/>
    </location>
</feature>
<organism evidence="11 12">
    <name type="scientific">Bradyrhizobium niftali</name>
    <dbReference type="NCBI Taxonomy" id="2560055"/>
    <lineage>
        <taxon>Bacteria</taxon>
        <taxon>Pseudomonadati</taxon>
        <taxon>Pseudomonadota</taxon>
        <taxon>Alphaproteobacteria</taxon>
        <taxon>Hyphomicrobiales</taxon>
        <taxon>Nitrobacteraceae</taxon>
        <taxon>Bradyrhizobium</taxon>
    </lineage>
</organism>
<keyword evidence="12" id="KW-1185">Reference proteome</keyword>
<feature type="transmembrane region" description="Helical" evidence="9">
    <location>
        <begin position="21"/>
        <end position="40"/>
    </location>
</feature>
<keyword evidence="9" id="KW-0472">Membrane</keyword>
<feature type="transmembrane region" description="Helical" evidence="9">
    <location>
        <begin position="156"/>
        <end position="180"/>
    </location>
</feature>